<gene>
    <name evidence="12 13" type="primary">LOC110800589</name>
</gene>
<protein>
    <submittedName>
        <fullName evidence="12 13">Protein RETICULATA, chloroplastic</fullName>
    </submittedName>
</protein>
<evidence type="ECO:0000256" key="6">
    <source>
        <dbReference type="ARBA" id="ARBA00022946"/>
    </source>
</evidence>
<keyword evidence="8 10" id="KW-0472">Membrane</keyword>
<evidence type="ECO:0000256" key="9">
    <source>
        <dbReference type="SAM" id="MobiDB-lite"/>
    </source>
</evidence>
<dbReference type="PANTHER" id="PTHR31038">
    <property type="entry name" value="EXPRESSED PROTEIN-RELATED"/>
    <property type="match status" value="1"/>
</dbReference>
<name>A0A9R0K7Q3_SPIOL</name>
<accession>A0A9R0K7Q3</accession>
<evidence type="ECO:0000256" key="2">
    <source>
        <dbReference type="ARBA" id="ARBA00010793"/>
    </source>
</evidence>
<feature type="transmembrane region" description="Helical" evidence="10">
    <location>
        <begin position="221"/>
        <end position="244"/>
    </location>
</feature>
<dbReference type="RefSeq" id="XP_021861594.2">
    <property type="nucleotide sequence ID" value="XM_022005902.2"/>
</dbReference>
<dbReference type="GO" id="GO:0009706">
    <property type="term" value="C:chloroplast inner membrane"/>
    <property type="evidence" value="ECO:0007669"/>
    <property type="project" value="TreeGrafter"/>
</dbReference>
<dbReference type="AlphaFoldDB" id="A0A9R0K7Q3"/>
<reference evidence="11" key="1">
    <citation type="journal article" date="2021" name="Nat. Commun.">
        <title>Genomic analyses provide insights into spinach domestication and the genetic basis of agronomic traits.</title>
        <authorList>
            <person name="Cai X."/>
            <person name="Sun X."/>
            <person name="Xu C."/>
            <person name="Sun H."/>
            <person name="Wang X."/>
            <person name="Ge C."/>
            <person name="Zhang Z."/>
            <person name="Wang Q."/>
            <person name="Fei Z."/>
            <person name="Jiao C."/>
            <person name="Wang Q."/>
        </authorList>
    </citation>
    <scope>NUCLEOTIDE SEQUENCE [LARGE SCALE GENOMIC DNA]</scope>
    <source>
        <strain evidence="11">cv. Varoflay</strain>
    </source>
</reference>
<evidence type="ECO:0000313" key="12">
    <source>
        <dbReference type="RefSeq" id="XP_021861594.2"/>
    </source>
</evidence>
<keyword evidence="4" id="KW-0934">Plastid</keyword>
<evidence type="ECO:0000256" key="7">
    <source>
        <dbReference type="ARBA" id="ARBA00022989"/>
    </source>
</evidence>
<evidence type="ECO:0000256" key="10">
    <source>
        <dbReference type="SAM" id="Phobius"/>
    </source>
</evidence>
<dbReference type="GeneID" id="110800589"/>
<dbReference type="GO" id="GO:0099402">
    <property type="term" value="P:plant organ development"/>
    <property type="evidence" value="ECO:0000318"/>
    <property type="project" value="GO_Central"/>
</dbReference>
<evidence type="ECO:0000313" key="13">
    <source>
        <dbReference type="RefSeq" id="XP_056690578.1"/>
    </source>
</evidence>
<evidence type="ECO:0000256" key="3">
    <source>
        <dbReference type="ARBA" id="ARBA00022528"/>
    </source>
</evidence>
<evidence type="ECO:0000256" key="4">
    <source>
        <dbReference type="ARBA" id="ARBA00022640"/>
    </source>
</evidence>
<dbReference type="RefSeq" id="XP_056690578.1">
    <property type="nucleotide sequence ID" value="XM_056834600.1"/>
</dbReference>
<feature type="transmembrane region" description="Helical" evidence="10">
    <location>
        <begin position="294"/>
        <end position="314"/>
    </location>
</feature>
<evidence type="ECO:0000313" key="11">
    <source>
        <dbReference type="Proteomes" id="UP000813463"/>
    </source>
</evidence>
<keyword evidence="3" id="KW-0150">Chloroplast</keyword>
<keyword evidence="11" id="KW-1185">Reference proteome</keyword>
<comment type="subcellular location">
    <subcellularLocation>
        <location evidence="1">Plastid</location>
        <location evidence="1">Chloroplast membrane</location>
        <topology evidence="1">Multi-pass membrane protein</topology>
    </subcellularLocation>
</comment>
<evidence type="ECO:0000256" key="8">
    <source>
        <dbReference type="ARBA" id="ARBA00023136"/>
    </source>
</evidence>
<dbReference type="KEGG" id="soe:110800589"/>
<dbReference type="PANTHER" id="PTHR31038:SF18">
    <property type="entry name" value="PROTEIN RETICULATA-RELATED 1, CHLOROPLASTIC"/>
    <property type="match status" value="1"/>
</dbReference>
<dbReference type="InterPro" id="IPR021825">
    <property type="entry name" value="RETICULATA-related"/>
</dbReference>
<keyword evidence="5 10" id="KW-0812">Transmembrane</keyword>
<evidence type="ECO:0000256" key="5">
    <source>
        <dbReference type="ARBA" id="ARBA00022692"/>
    </source>
</evidence>
<comment type="similarity">
    <text evidence="2">Belongs to the RETICULATA family.</text>
</comment>
<proteinExistence type="inferred from homology"/>
<keyword evidence="7 10" id="KW-1133">Transmembrane helix</keyword>
<reference evidence="12 13" key="2">
    <citation type="submission" date="2025-05" db="UniProtKB">
        <authorList>
            <consortium name="RefSeq"/>
        </authorList>
    </citation>
    <scope>IDENTIFICATION</scope>
    <source>
        <tissue evidence="12 13">Leaf</tissue>
    </source>
</reference>
<feature type="region of interest" description="Disordered" evidence="9">
    <location>
        <begin position="76"/>
        <end position="113"/>
    </location>
</feature>
<keyword evidence="6" id="KW-0809">Transit peptide</keyword>
<organism evidence="11 12">
    <name type="scientific">Spinacia oleracea</name>
    <name type="common">Spinach</name>
    <dbReference type="NCBI Taxonomy" id="3562"/>
    <lineage>
        <taxon>Eukaryota</taxon>
        <taxon>Viridiplantae</taxon>
        <taxon>Streptophyta</taxon>
        <taxon>Embryophyta</taxon>
        <taxon>Tracheophyta</taxon>
        <taxon>Spermatophyta</taxon>
        <taxon>Magnoliopsida</taxon>
        <taxon>eudicotyledons</taxon>
        <taxon>Gunneridae</taxon>
        <taxon>Pentapetalae</taxon>
        <taxon>Caryophyllales</taxon>
        <taxon>Chenopodiaceae</taxon>
        <taxon>Chenopodioideae</taxon>
        <taxon>Anserineae</taxon>
        <taxon>Spinacia</taxon>
    </lineage>
</organism>
<dbReference type="Proteomes" id="UP000813463">
    <property type="component" value="Chromosome 1"/>
</dbReference>
<evidence type="ECO:0000256" key="1">
    <source>
        <dbReference type="ARBA" id="ARBA00004508"/>
    </source>
</evidence>
<dbReference type="Pfam" id="PF11891">
    <property type="entry name" value="RETICULATA-like"/>
    <property type="match status" value="1"/>
</dbReference>
<sequence length="404" mass="44151">MSVGSSNFISHFYGTTLNETNLSRQWNCNFVRVCKAVGFSQTKDAVRVTNLYLSNQCNDAFLVKCYNEKSTKTVSIPDDNEVLEGSGDDNGKIPPENGDYGRGGGGGEGGDEDEKEFGPLLKFEDVMRETEKHGATLPSDLLEAAKTTGIRELILMRYLELQGSAGPLGFLMRHCSMLRNRMLADPAFLFKVGTEIVIDSCCATFAEVQKRGKDFWNEFELYAADLLVGVVVDIALVGMLAPYARIGQQTVSKGFLGRFQHATRTLPSSVFEAERPGCRFSVEQRIATYFYKGVLYGAVGFGCGIVGQGIANMIMTAKRSINKSDDDIPIPPLVKSAALWGVFLAISSNTRYQIVNGLERVVEASPLGKKVPPVAMAFTVGVRFANNIYGGMQFVDWAKLSGVQ</sequence>